<feature type="compositionally biased region" description="Gly residues" evidence="1">
    <location>
        <begin position="64"/>
        <end position="79"/>
    </location>
</feature>
<organism evidence="2 3">
    <name type="scientific">Rubus argutus</name>
    <name type="common">Southern blackberry</name>
    <dbReference type="NCBI Taxonomy" id="59490"/>
    <lineage>
        <taxon>Eukaryota</taxon>
        <taxon>Viridiplantae</taxon>
        <taxon>Streptophyta</taxon>
        <taxon>Embryophyta</taxon>
        <taxon>Tracheophyta</taxon>
        <taxon>Spermatophyta</taxon>
        <taxon>Magnoliopsida</taxon>
        <taxon>eudicotyledons</taxon>
        <taxon>Gunneridae</taxon>
        <taxon>Pentapetalae</taxon>
        <taxon>rosids</taxon>
        <taxon>fabids</taxon>
        <taxon>Rosales</taxon>
        <taxon>Rosaceae</taxon>
        <taxon>Rosoideae</taxon>
        <taxon>Rosoideae incertae sedis</taxon>
        <taxon>Rubus</taxon>
    </lineage>
</organism>
<reference evidence="2 3" key="1">
    <citation type="journal article" date="2023" name="G3 (Bethesda)">
        <title>A chromosome-length genome assembly and annotation of blackberry (Rubus argutus, cv. 'Hillquist').</title>
        <authorList>
            <person name="Bruna T."/>
            <person name="Aryal R."/>
            <person name="Dudchenko O."/>
            <person name="Sargent D.J."/>
            <person name="Mead D."/>
            <person name="Buti M."/>
            <person name="Cavallini A."/>
            <person name="Hytonen T."/>
            <person name="Andres J."/>
            <person name="Pham M."/>
            <person name="Weisz D."/>
            <person name="Mascagni F."/>
            <person name="Usai G."/>
            <person name="Natali L."/>
            <person name="Bassil N."/>
            <person name="Fernandez G.E."/>
            <person name="Lomsadze A."/>
            <person name="Armour M."/>
            <person name="Olukolu B."/>
            <person name="Poorten T."/>
            <person name="Britton C."/>
            <person name="Davik J."/>
            <person name="Ashrafi H."/>
            <person name="Aiden E.L."/>
            <person name="Borodovsky M."/>
            <person name="Worthington M."/>
        </authorList>
    </citation>
    <scope>NUCLEOTIDE SEQUENCE [LARGE SCALE GENOMIC DNA]</scope>
    <source>
        <strain evidence="2">PI 553951</strain>
    </source>
</reference>
<accession>A0AAW1X7N8</accession>
<feature type="region of interest" description="Disordered" evidence="1">
    <location>
        <begin position="60"/>
        <end position="79"/>
    </location>
</feature>
<protein>
    <submittedName>
        <fullName evidence="2">Uncharacterized protein</fullName>
    </submittedName>
</protein>
<comment type="caution">
    <text evidence="2">The sequence shown here is derived from an EMBL/GenBank/DDBJ whole genome shotgun (WGS) entry which is preliminary data.</text>
</comment>
<evidence type="ECO:0000256" key="1">
    <source>
        <dbReference type="SAM" id="MobiDB-lite"/>
    </source>
</evidence>
<dbReference type="EMBL" id="JBEDUW010000004">
    <property type="protein sequence ID" value="KAK9932509.1"/>
    <property type="molecule type" value="Genomic_DNA"/>
</dbReference>
<name>A0AAW1X7N8_RUBAR</name>
<dbReference type="AlphaFoldDB" id="A0AAW1X7N8"/>
<dbReference type="Proteomes" id="UP001457282">
    <property type="component" value="Unassembled WGS sequence"/>
</dbReference>
<proteinExistence type="predicted"/>
<keyword evidence="3" id="KW-1185">Reference proteome</keyword>
<sequence length="79" mass="8138">MTPRALKTPGLVASGFLEHDLRSGRERNGARRCGGEHGGRAAAVLGDLCDLVSTRAEVESEHGLGSGGVWRGQGGRGAL</sequence>
<evidence type="ECO:0000313" key="3">
    <source>
        <dbReference type="Proteomes" id="UP001457282"/>
    </source>
</evidence>
<gene>
    <name evidence="2" type="ORF">M0R45_019744</name>
</gene>
<evidence type="ECO:0000313" key="2">
    <source>
        <dbReference type="EMBL" id="KAK9932509.1"/>
    </source>
</evidence>